<dbReference type="AlphaFoldDB" id="A0A265UQX9"/>
<dbReference type="Proteomes" id="UP000216840">
    <property type="component" value="Unassembled WGS sequence"/>
</dbReference>
<proteinExistence type="predicted"/>
<dbReference type="Gene3D" id="3.30.530.20">
    <property type="match status" value="1"/>
</dbReference>
<sequence length="153" mass="17844">MKYTTKIVVDKPIVEVTKKINSVDNMKHWQEGLISVEHISGTPGEFGAKMKLKYDFGNRKMELIETVTKNELPKKLYLTYSTKGIHNIQQNYFQSIGESQTEWISKSEFQPTTFFMRAMLFFMPNAFKKQSLKYMTNFKNFVEHGTSVNYATT</sequence>
<dbReference type="RefSeq" id="WP_094968987.1">
    <property type="nucleotide sequence ID" value="NZ_NGJN01000006.1"/>
</dbReference>
<accession>A0A265UQX9</accession>
<keyword evidence="2" id="KW-1185">Reference proteome</keyword>
<protein>
    <recommendedName>
        <fullName evidence="3">SRPBCC family protein</fullName>
    </recommendedName>
</protein>
<comment type="caution">
    <text evidence="1">The sequence shown here is derived from an EMBL/GenBank/DDBJ whole genome shotgun (WGS) entry which is preliminary data.</text>
</comment>
<evidence type="ECO:0000313" key="1">
    <source>
        <dbReference type="EMBL" id="OZV67694.1"/>
    </source>
</evidence>
<gene>
    <name evidence="1" type="ORF">CA834_12175</name>
</gene>
<dbReference type="EMBL" id="NGJN01000006">
    <property type="protein sequence ID" value="OZV67694.1"/>
    <property type="molecule type" value="Genomic_DNA"/>
</dbReference>
<evidence type="ECO:0000313" key="2">
    <source>
        <dbReference type="Proteomes" id="UP000216840"/>
    </source>
</evidence>
<dbReference type="SUPFAM" id="SSF55961">
    <property type="entry name" value="Bet v1-like"/>
    <property type="match status" value="1"/>
</dbReference>
<name>A0A265UQX9_9FLAO</name>
<reference evidence="1 2" key="1">
    <citation type="submission" date="2017-05" db="EMBL/GenBank/DDBJ databases">
        <title>The draft genome sequence of Idiomarina salinarum WNB302.</title>
        <authorList>
            <person name="Sun Y."/>
            <person name="Chen B."/>
            <person name="Du Z."/>
        </authorList>
    </citation>
    <scope>NUCLEOTIDE SEQUENCE [LARGE SCALE GENOMIC DNA]</scope>
    <source>
        <strain evidence="1 2">WNB302</strain>
    </source>
</reference>
<organism evidence="1 2">
    <name type="scientific">Winogradskyella aurantia</name>
    <dbReference type="NCBI Taxonomy" id="1915063"/>
    <lineage>
        <taxon>Bacteria</taxon>
        <taxon>Pseudomonadati</taxon>
        <taxon>Bacteroidota</taxon>
        <taxon>Flavobacteriia</taxon>
        <taxon>Flavobacteriales</taxon>
        <taxon>Flavobacteriaceae</taxon>
        <taxon>Winogradskyella</taxon>
    </lineage>
</organism>
<dbReference type="CDD" id="cd07812">
    <property type="entry name" value="SRPBCC"/>
    <property type="match status" value="1"/>
</dbReference>
<evidence type="ECO:0008006" key="3">
    <source>
        <dbReference type="Google" id="ProtNLM"/>
    </source>
</evidence>
<dbReference type="OrthoDB" id="411301at2"/>
<dbReference type="InterPro" id="IPR023393">
    <property type="entry name" value="START-like_dom_sf"/>
</dbReference>